<dbReference type="PANTHER" id="PTHR10063:SF0">
    <property type="entry name" value="TUBERIN"/>
    <property type="match status" value="1"/>
</dbReference>
<keyword evidence="4" id="KW-1185">Reference proteome</keyword>
<dbReference type="InterPro" id="IPR003913">
    <property type="entry name" value="Tuberin"/>
</dbReference>
<organism evidence="3 4">
    <name type="scientific">Syncephalis pseudoplumigaleata</name>
    <dbReference type="NCBI Taxonomy" id="1712513"/>
    <lineage>
        <taxon>Eukaryota</taxon>
        <taxon>Fungi</taxon>
        <taxon>Fungi incertae sedis</taxon>
        <taxon>Zoopagomycota</taxon>
        <taxon>Zoopagomycotina</taxon>
        <taxon>Zoopagomycetes</taxon>
        <taxon>Zoopagales</taxon>
        <taxon>Piptocephalidaceae</taxon>
        <taxon>Syncephalis</taxon>
    </lineage>
</organism>
<gene>
    <name evidence="3" type="ORF">SYNPS1DRAFT_23492</name>
</gene>
<dbReference type="OrthoDB" id="19311at2759"/>
<dbReference type="GO" id="GO:0005634">
    <property type="term" value="C:nucleus"/>
    <property type="evidence" value="ECO:0007669"/>
    <property type="project" value="InterPro"/>
</dbReference>
<dbReference type="EMBL" id="KZ990235">
    <property type="protein sequence ID" value="RKP24421.1"/>
    <property type="molecule type" value="Genomic_DNA"/>
</dbReference>
<name>A0A4P9YYJ3_9FUNG</name>
<reference evidence="4" key="1">
    <citation type="journal article" date="2018" name="Nat. Microbiol.">
        <title>Leveraging single-cell genomics to expand the fungal tree of life.</title>
        <authorList>
            <person name="Ahrendt S.R."/>
            <person name="Quandt C.A."/>
            <person name="Ciobanu D."/>
            <person name="Clum A."/>
            <person name="Salamov A."/>
            <person name="Andreopoulos B."/>
            <person name="Cheng J.F."/>
            <person name="Woyke T."/>
            <person name="Pelin A."/>
            <person name="Henrissat B."/>
            <person name="Reynolds N.K."/>
            <person name="Benny G.L."/>
            <person name="Smith M.E."/>
            <person name="James T.Y."/>
            <person name="Grigoriev I.V."/>
        </authorList>
    </citation>
    <scope>NUCLEOTIDE SEQUENCE [LARGE SCALE GENOMIC DNA]</scope>
    <source>
        <strain evidence="4">Benny S71-1</strain>
    </source>
</reference>
<dbReference type="Proteomes" id="UP000278143">
    <property type="component" value="Unassembled WGS sequence"/>
</dbReference>
<protein>
    <recommendedName>
        <fullName evidence="2">Tuberin N-terminal domain-containing protein</fullName>
    </recommendedName>
</protein>
<dbReference type="PANTHER" id="PTHR10063">
    <property type="entry name" value="TUBERIN"/>
    <property type="match status" value="1"/>
</dbReference>
<dbReference type="InterPro" id="IPR024584">
    <property type="entry name" value="Tuberin_N"/>
</dbReference>
<dbReference type="GO" id="GO:0033596">
    <property type="term" value="C:TSC1-TSC2 complex"/>
    <property type="evidence" value="ECO:0007669"/>
    <property type="project" value="InterPro"/>
</dbReference>
<evidence type="ECO:0000313" key="3">
    <source>
        <dbReference type="EMBL" id="RKP24421.1"/>
    </source>
</evidence>
<dbReference type="PRINTS" id="PR01431">
    <property type="entry name" value="TUBERIN"/>
</dbReference>
<sequence>MLAAEDQLESDGYRLLMAFRQAGSSSERARMTRDIAAVVRDHRVDHLEAIWTAVSELLAASAPTDARRAAFEFMLACIQGQYPRLGLLRAEFYRALQDYDNQDDMELRITALRALIKEGRDISGFEKSVGRMLLDWLRQLFERAQRAAAQSLDLSQLAASYNGSLSRSAGSGSGSGSARLSALAGSASQRVAASSGSNPYHPQFSTVLTLLTSVVKFNASCFEERETARFIEIVCRICDKTLYPEDVQNCLGFMDVAVRYAYVPQTALTCYVRTLCRCVNLDQFARTSWAIMRNLLKSHCAHGAILILCAILEDDRHASVVPLLRGAVFFLGMSSWGSQRVETLSHTFSRALTAMERALSYRRTNVDYEILLNMNRLLKKYGEKLTTFEWELYYDMLEHLTHYALEHARTSPAKYSAATTTTTAAAAAAPIVVMAGTDGNRVPSEFVTAAMVELVDEPGDELLWMILKAFARIVARLQIDYQKRALPGPVHRFIRVLERLQPCLTEESALLLIDYYVAQDAFYPVSADWLRTLADAIDRFYRKERRTSIRLRMLHIVVEVYEGTKDMYADQIVPALLLPMLADTHDETDDAVRQQALQLLLLIGMDCDTLDKMKAEEGDGGAGDGDDDDDKKEQTQTHQCLQRTLEAIAACLACHCPWPASAALPASGSHPSGRVAHAGPALARSSALRGTPTPSTIARSASSGPATMERSSPAGGLFGATGATASFLPRAVQPNCHAHLGRGLVLYWD</sequence>
<feature type="region of interest" description="Disordered" evidence="1">
    <location>
        <begin position="665"/>
        <end position="715"/>
    </location>
</feature>
<evidence type="ECO:0000259" key="2">
    <source>
        <dbReference type="Pfam" id="PF11864"/>
    </source>
</evidence>
<proteinExistence type="predicted"/>
<dbReference type="InterPro" id="IPR027107">
    <property type="entry name" value="Tuberin/Ral-act_asu"/>
</dbReference>
<dbReference type="GO" id="GO:0005096">
    <property type="term" value="F:GTPase activator activity"/>
    <property type="evidence" value="ECO:0007669"/>
    <property type="project" value="InterPro"/>
</dbReference>
<evidence type="ECO:0000313" key="4">
    <source>
        <dbReference type="Proteomes" id="UP000278143"/>
    </source>
</evidence>
<dbReference type="Pfam" id="PF11864">
    <property type="entry name" value="DUF3384"/>
    <property type="match status" value="1"/>
</dbReference>
<feature type="domain" description="Tuberin N-terminal" evidence="2">
    <location>
        <begin position="26"/>
        <end position="557"/>
    </location>
</feature>
<evidence type="ECO:0000256" key="1">
    <source>
        <dbReference type="SAM" id="MobiDB-lite"/>
    </source>
</evidence>
<feature type="region of interest" description="Disordered" evidence="1">
    <location>
        <begin position="614"/>
        <end position="635"/>
    </location>
</feature>
<accession>A0A4P9YYJ3</accession>
<dbReference type="InterPro" id="IPR016024">
    <property type="entry name" value="ARM-type_fold"/>
</dbReference>
<dbReference type="SUPFAM" id="SSF48371">
    <property type="entry name" value="ARM repeat"/>
    <property type="match status" value="1"/>
</dbReference>
<dbReference type="GO" id="GO:0032007">
    <property type="term" value="P:negative regulation of TOR signaling"/>
    <property type="evidence" value="ECO:0007669"/>
    <property type="project" value="InterPro"/>
</dbReference>
<dbReference type="AlphaFoldDB" id="A0A4P9YYJ3"/>
<feature type="compositionally biased region" description="Polar residues" evidence="1">
    <location>
        <begin position="692"/>
        <end position="705"/>
    </location>
</feature>